<accession>A0A6H5HCE6</accession>
<evidence type="ECO:0000256" key="16">
    <source>
        <dbReference type="SAM" id="SignalP"/>
    </source>
</evidence>
<keyword evidence="4 15" id="KW-0812">Transmembrane</keyword>
<dbReference type="GO" id="GO:0005509">
    <property type="term" value="F:calcium ion binding"/>
    <property type="evidence" value="ECO:0007669"/>
    <property type="project" value="UniProtKB-UniRule"/>
</dbReference>
<keyword evidence="9 15" id="KW-1133">Transmembrane helix</keyword>
<keyword evidence="3" id="KW-0245">EGF-like domain</keyword>
<comment type="subcellular location">
    <subcellularLocation>
        <location evidence="1">Cell membrane</location>
        <topology evidence="1">Single-pass type I membrane protein</topology>
    </subcellularLocation>
</comment>
<keyword evidence="2" id="KW-1003">Cell membrane</keyword>
<feature type="domain" description="Cadherin" evidence="17">
    <location>
        <begin position="1288"/>
        <end position="1477"/>
    </location>
</feature>
<dbReference type="FunFam" id="2.60.40.60:FF:000118">
    <property type="entry name" value="protocadherin Fat 4"/>
    <property type="match status" value="1"/>
</dbReference>
<evidence type="ECO:0000256" key="6">
    <source>
        <dbReference type="ARBA" id="ARBA00022737"/>
    </source>
</evidence>
<dbReference type="CDD" id="cd11304">
    <property type="entry name" value="Cadherin_repeat"/>
    <property type="match status" value="12"/>
</dbReference>
<evidence type="ECO:0000256" key="5">
    <source>
        <dbReference type="ARBA" id="ARBA00022729"/>
    </source>
</evidence>
<feature type="domain" description="Cadherin" evidence="17">
    <location>
        <begin position="1180"/>
        <end position="1287"/>
    </location>
</feature>
<dbReference type="FunFam" id="2.60.40.60:FF:000098">
    <property type="entry name" value="cadherin-23 isoform X1"/>
    <property type="match status" value="1"/>
</dbReference>
<feature type="domain" description="Cadherin" evidence="17">
    <location>
        <begin position="1099"/>
        <end position="1177"/>
    </location>
</feature>
<gene>
    <name evidence="18" type="ORF">NTEN_LOCUS19991</name>
</gene>
<dbReference type="Proteomes" id="UP000479000">
    <property type="component" value="Unassembled WGS sequence"/>
</dbReference>
<evidence type="ECO:0000313" key="18">
    <source>
        <dbReference type="EMBL" id="CAB0015651.1"/>
    </source>
</evidence>
<feature type="domain" description="Cadherin" evidence="17">
    <location>
        <begin position="1478"/>
        <end position="1599"/>
    </location>
</feature>
<dbReference type="InterPro" id="IPR050174">
    <property type="entry name" value="Protocadherin/Cadherin-CA"/>
</dbReference>
<evidence type="ECO:0000256" key="2">
    <source>
        <dbReference type="ARBA" id="ARBA00022475"/>
    </source>
</evidence>
<evidence type="ECO:0000313" key="19">
    <source>
        <dbReference type="Proteomes" id="UP000479000"/>
    </source>
</evidence>
<evidence type="ECO:0000256" key="8">
    <source>
        <dbReference type="ARBA" id="ARBA00022889"/>
    </source>
</evidence>
<evidence type="ECO:0000256" key="3">
    <source>
        <dbReference type="ARBA" id="ARBA00022536"/>
    </source>
</evidence>
<keyword evidence="7 14" id="KW-0106">Calcium</keyword>
<evidence type="ECO:0000256" key="15">
    <source>
        <dbReference type="SAM" id="Phobius"/>
    </source>
</evidence>
<name>A0A6H5HCE6_9HEMI</name>
<sequence length="1837" mass="204684">MARTRQRNEALSPPPDWKWRFSVRQLLLLISLISAAAAAVDRPNHPPRFLIEGDKTEIVLRLKEGPDTPAGSTIYRLRGFDIDGDNLSFGKLSSDGADVVKIVNLNHNEANVILAKELDREERDEYMVVLTLTDGRLGDGNFITQSLLILVEDVNDNEPVFKPYRSTITVAEDSGPGILTTLEATDADEGPYGQVKYTLADQDNEENLFTVTTANGKGLIKLIGQLDYEKKFLYHLKVLATDRSNGQRVNTATAGLIIKVDDVEDMPPEFVVVSPVARLSEDARIGTSVLQGMKKSLPYSSFSEKSVTQEKWLGNANKIHLVQRQLKAVDGDRGVNNPIKYSIVSGSDGVFDIEPNTGKVFTLKKIDREAIINVNSGAYILEIEAREETSKVYPTPTARTEVTVIVTDVNDEAPTFRSPRYTCRVNENAQVSTPVTFLPPAEPQVYDYDQGNNGTFEMFLEGDDGLFDVTPRQGINDASFLIRVKDSSRLDYEKMTVINFTLVAKEMVMYRPKSSTVPVTVYVLDMNDNFPEFSKPLYEVSVPENSGPGTTVAIVYARDKDSGKFGSEGIRYTGLGGSIADLLALDSISGAITIKSEKPIFDRELIAKHYLTVEARDDLGMGNRNTVQLVINVDDVNDNAPQFIQSTYEARLLENEANFESPVFIEARDADLNGTKNSEVRYTLIGYSQYKRNFTLDPVTGELKPMKPIDFEALIMPDTKNILGSYPVTLQVKAEDGGKPSLSSVTTVTVYVQDVNDFAPVFEVANFSTTIPEDVPGGTSIVKLIAHDADGSAPNNVIAYRIVDGAGDKFVMNSITGVISTALGSSLDPDLTQPRILRYQLNVIALDGGIGRQQMSATASVTVIVRDVNNKPPVLQDPGTVRIRENTPVGHIVTRLVAHDPDTTAKLRYTIDHSGTEGRNEEGRIVRNSEINLEACLELDQNDGTLRVARPIDREEVETIKLIINVEDLEAQKGKQTVSAVLNVVIEDENDNNPEFRKPFYKRSVTENSQNGITIANIVADDADKNRTITYSLQGGKTLKDLVHLDSATGELLVASRIDREQVPWINMTVKATDSGIPPRSAFVDVFIQVLDENDNNPYFLSDISNISIYENTTIGLFELDPVDPWSSKVLSTGSLKGRYGNYSLTIQAVDQGKPPKSAIANLDICITDFNDNAPVFISPSQNATIRIPENATVGSEIIRVEAIDKDIGQNAFVSYRLKQDLSGDWKTFEIDSNTGLLSLKNPLDRETQKIYQIRVEAYDHGTPTPLSSDLDLTIYVRNVNDYEPQFLVEEFAVNFTENMRPGVERRQIIDTVDRDDVDYLDEPAPPVCYYIIAGNEDNNFEIEPISHQITVSLKENIRCQHTSTFFTSGYWFPKLKFNMHCITALYQLKSNELMNLFLLKHIKILVGANFSCCQTIRELDREEKEIHTLLVKASEDCTKAPPKFSNATLSENAVRDDTILKLLIWVVDTNDNAPHFVKRVFTGGVSTEAEFGTEALQVKAEDPDVSVNAELSYYIDGEIRTTLSEEMDNVQVPPFVIDKSTGSVFLNFDPQKGMKGYFDFTVYVNDTGGLADSAHVFIYLLREDQRVRFVLRQHPPELRGKTDRFREVLSNVTGSIANVDLFRVHESRDGRVDKTKTDLYMHFVDPKDHSVLEVQQVLSDIDHKIEHLDSIFKEFNVLDTQAGEAITLARVAQPDGVLILWLLGATAFLTILLIVVISLCMSQRSSYQRQIKAATVTAFGSTESDVARAPGRVPNTNMHSVEGSNPIWMQAYENEWYKDDEISQSNMIKNEAPVPLTVKEQNDLNRNGNTYHRNLYQHMDKLGNPLISKKLETTEL</sequence>
<feature type="domain" description="Cadherin" evidence="17">
    <location>
        <begin position="322"/>
        <end position="416"/>
    </location>
</feature>
<dbReference type="Gene3D" id="2.60.40.60">
    <property type="entry name" value="Cadherins"/>
    <property type="match status" value="14"/>
</dbReference>
<dbReference type="PANTHER" id="PTHR24028:SF263">
    <property type="entry name" value="CADHERIN-RELATED FAMILY MEMBER 1"/>
    <property type="match status" value="1"/>
</dbReference>
<dbReference type="InterPro" id="IPR002126">
    <property type="entry name" value="Cadherin-like_dom"/>
</dbReference>
<feature type="domain" description="Cadherin" evidence="17">
    <location>
        <begin position="875"/>
        <end position="996"/>
    </location>
</feature>
<comment type="function">
    <text evidence="13">Cadherins are calcium-dependent cell adhesion proteins. They preferentially interact with themselves in a homophilic manner in connecting cells.</text>
</comment>
<feature type="chain" id="PRO_5026315830" description="Cadherin domain-containing protein" evidence="16">
    <location>
        <begin position="39"/>
        <end position="1837"/>
    </location>
</feature>
<keyword evidence="12" id="KW-0325">Glycoprotein</keyword>
<dbReference type="GO" id="GO:0030154">
    <property type="term" value="P:cell differentiation"/>
    <property type="evidence" value="ECO:0007669"/>
    <property type="project" value="UniProtKB-ARBA"/>
</dbReference>
<dbReference type="SMART" id="SM00112">
    <property type="entry name" value="CA"/>
    <property type="match status" value="12"/>
</dbReference>
<feature type="domain" description="Cadherin" evidence="17">
    <location>
        <begin position="763"/>
        <end position="875"/>
    </location>
</feature>
<feature type="domain" description="Cadherin" evidence="17">
    <location>
        <begin position="534"/>
        <end position="643"/>
    </location>
</feature>
<dbReference type="FunFam" id="2.60.40.60:FF:000306">
    <property type="entry name" value="Cadherin 23"/>
    <property type="match status" value="1"/>
</dbReference>
<dbReference type="Pfam" id="PF00028">
    <property type="entry name" value="Cadherin"/>
    <property type="match status" value="9"/>
</dbReference>
<evidence type="ECO:0000256" key="10">
    <source>
        <dbReference type="ARBA" id="ARBA00023136"/>
    </source>
</evidence>
<evidence type="ECO:0000256" key="7">
    <source>
        <dbReference type="ARBA" id="ARBA00022837"/>
    </source>
</evidence>
<dbReference type="OrthoDB" id="6510378at2759"/>
<evidence type="ECO:0000256" key="12">
    <source>
        <dbReference type="ARBA" id="ARBA00023180"/>
    </source>
</evidence>
<dbReference type="InterPro" id="IPR015919">
    <property type="entry name" value="Cadherin-like_sf"/>
</dbReference>
<dbReference type="GO" id="GO:0048589">
    <property type="term" value="P:developmental growth"/>
    <property type="evidence" value="ECO:0007669"/>
    <property type="project" value="UniProtKB-ARBA"/>
</dbReference>
<dbReference type="EMBL" id="CADCXU010029322">
    <property type="protein sequence ID" value="CAB0015651.1"/>
    <property type="molecule type" value="Genomic_DNA"/>
</dbReference>
<dbReference type="GO" id="GO:0048513">
    <property type="term" value="P:animal organ development"/>
    <property type="evidence" value="ECO:0007669"/>
    <property type="project" value="UniProtKB-ARBA"/>
</dbReference>
<evidence type="ECO:0000256" key="11">
    <source>
        <dbReference type="ARBA" id="ARBA00023157"/>
    </source>
</evidence>
<evidence type="ECO:0000256" key="9">
    <source>
        <dbReference type="ARBA" id="ARBA00022989"/>
    </source>
</evidence>
<evidence type="ECO:0000256" key="1">
    <source>
        <dbReference type="ARBA" id="ARBA00004251"/>
    </source>
</evidence>
<dbReference type="PANTHER" id="PTHR24028">
    <property type="entry name" value="CADHERIN-87A"/>
    <property type="match status" value="1"/>
</dbReference>
<evidence type="ECO:0000256" key="13">
    <source>
        <dbReference type="ARBA" id="ARBA00059331"/>
    </source>
</evidence>
<dbReference type="InterPro" id="IPR020894">
    <property type="entry name" value="Cadherin_CS"/>
</dbReference>
<dbReference type="PROSITE" id="PS00232">
    <property type="entry name" value="CADHERIN_1"/>
    <property type="match status" value="5"/>
</dbReference>
<dbReference type="PRINTS" id="PR00205">
    <property type="entry name" value="CADHERIN"/>
</dbReference>
<keyword evidence="19" id="KW-1185">Reference proteome</keyword>
<feature type="domain" description="Cadherin" evidence="17">
    <location>
        <begin position="644"/>
        <end position="762"/>
    </location>
</feature>
<dbReference type="FunFam" id="2.60.40.60:FF:000168">
    <property type="entry name" value="Cadherin-related family member 2"/>
    <property type="match status" value="1"/>
</dbReference>
<keyword evidence="11" id="KW-1015">Disulfide bond</keyword>
<organism evidence="18 19">
    <name type="scientific">Nesidiocoris tenuis</name>
    <dbReference type="NCBI Taxonomy" id="355587"/>
    <lineage>
        <taxon>Eukaryota</taxon>
        <taxon>Metazoa</taxon>
        <taxon>Ecdysozoa</taxon>
        <taxon>Arthropoda</taxon>
        <taxon>Hexapoda</taxon>
        <taxon>Insecta</taxon>
        <taxon>Pterygota</taxon>
        <taxon>Neoptera</taxon>
        <taxon>Paraneoptera</taxon>
        <taxon>Hemiptera</taxon>
        <taxon>Heteroptera</taxon>
        <taxon>Panheteroptera</taxon>
        <taxon>Cimicomorpha</taxon>
        <taxon>Miridae</taxon>
        <taxon>Dicyphina</taxon>
        <taxon>Nesidiocoris</taxon>
    </lineage>
</organism>
<feature type="transmembrane region" description="Helical" evidence="15">
    <location>
        <begin position="1699"/>
        <end position="1722"/>
    </location>
</feature>
<dbReference type="FunFam" id="2.60.40.60:FF:000039">
    <property type="entry name" value="FAT atypical cadherin 3"/>
    <property type="match status" value="1"/>
</dbReference>
<dbReference type="GO" id="GO:0048731">
    <property type="term" value="P:system development"/>
    <property type="evidence" value="ECO:0007669"/>
    <property type="project" value="UniProtKB-ARBA"/>
</dbReference>
<reference evidence="18 19" key="1">
    <citation type="submission" date="2020-02" db="EMBL/GenBank/DDBJ databases">
        <authorList>
            <person name="Ferguson B K."/>
        </authorList>
    </citation>
    <scope>NUCLEOTIDE SEQUENCE [LARGE SCALE GENOMIC DNA]</scope>
</reference>
<dbReference type="GO" id="GO:0007156">
    <property type="term" value="P:homophilic cell adhesion via plasma membrane adhesion molecules"/>
    <property type="evidence" value="ECO:0007669"/>
    <property type="project" value="InterPro"/>
</dbReference>
<dbReference type="GO" id="GO:0005886">
    <property type="term" value="C:plasma membrane"/>
    <property type="evidence" value="ECO:0007669"/>
    <property type="project" value="UniProtKB-SubCell"/>
</dbReference>
<evidence type="ECO:0000256" key="14">
    <source>
        <dbReference type="PROSITE-ProRule" id="PRU00043"/>
    </source>
</evidence>
<dbReference type="GO" id="GO:0007163">
    <property type="term" value="P:establishment or maintenance of cell polarity"/>
    <property type="evidence" value="ECO:0007669"/>
    <property type="project" value="UniProtKB-ARBA"/>
</dbReference>
<dbReference type="SUPFAM" id="SSF49313">
    <property type="entry name" value="Cadherin-like"/>
    <property type="match status" value="12"/>
</dbReference>
<keyword evidence="6" id="KW-0677">Repeat</keyword>
<keyword evidence="5 16" id="KW-0732">Signal</keyword>
<feature type="domain" description="Cadherin" evidence="17">
    <location>
        <begin position="162"/>
        <end position="270"/>
    </location>
</feature>
<feature type="signal peptide" evidence="16">
    <location>
        <begin position="1"/>
        <end position="38"/>
    </location>
</feature>
<proteinExistence type="predicted"/>
<keyword evidence="8" id="KW-0130">Cell adhesion</keyword>
<evidence type="ECO:0000256" key="4">
    <source>
        <dbReference type="ARBA" id="ARBA00022692"/>
    </source>
</evidence>
<feature type="domain" description="Cadherin" evidence="17">
    <location>
        <begin position="417"/>
        <end position="533"/>
    </location>
</feature>
<dbReference type="PROSITE" id="PS50268">
    <property type="entry name" value="CADHERIN_2"/>
    <property type="match status" value="13"/>
</dbReference>
<dbReference type="FunFam" id="2.60.40.60:FF:000092">
    <property type="entry name" value="Protocadherin 8"/>
    <property type="match status" value="1"/>
</dbReference>
<feature type="domain" description="Cadherin" evidence="17">
    <location>
        <begin position="67"/>
        <end position="161"/>
    </location>
</feature>
<keyword evidence="10 15" id="KW-0472">Membrane</keyword>
<feature type="domain" description="Cadherin" evidence="17">
    <location>
        <begin position="997"/>
        <end position="1100"/>
    </location>
</feature>
<dbReference type="GO" id="GO:0001736">
    <property type="term" value="P:establishment of planar polarity"/>
    <property type="evidence" value="ECO:0007669"/>
    <property type="project" value="UniProtKB-ARBA"/>
</dbReference>
<protein>
    <recommendedName>
        <fullName evidence="17">Cadherin domain-containing protein</fullName>
    </recommendedName>
</protein>
<evidence type="ECO:0000259" key="17">
    <source>
        <dbReference type="PROSITE" id="PS50268"/>
    </source>
</evidence>